<dbReference type="PANTHER" id="PTHR10696:SF21">
    <property type="entry name" value="TAUD_TFDA-LIKE DOMAIN-CONTAINING PROTEIN"/>
    <property type="match status" value="1"/>
</dbReference>
<dbReference type="Gene3D" id="3.60.130.10">
    <property type="entry name" value="Clavaminate synthase-like"/>
    <property type="match status" value="1"/>
</dbReference>
<name>A0A7S4GKQ1_OXYMA</name>
<dbReference type="InterPro" id="IPR042098">
    <property type="entry name" value="TauD-like_sf"/>
</dbReference>
<sequence length="320" mass="36556">MAPAREDFPKVFAAQGEMSIPEWGGVARELLDEYLHQYQVILFRGLPIENADDFGLFMKAVGWRLKDKTAYLRAMQARSMTSTVVNDAVRTASDDHRNYTIEPHNEYHTVGFPRYITLFCQSPATDGGEWPAGDGRGILSQLDPAVVEKFERLGARYTVFYEHQDNAFYNCWQGNVAPTKEACEKYLKALNYEFEWHADGALSYWQVFPAIRLHPKTGERVWFNQIHAHHETFYKGAHPLFVDKPAEFDRYPVHTTYGDGSPIEKDVLDHIREVVWKNCVAVPQQAGDVIVYDNWLAKHGRMGSFGDGPARKVFVSVGFD</sequence>
<dbReference type="SUPFAM" id="SSF51197">
    <property type="entry name" value="Clavaminate synthase-like"/>
    <property type="match status" value="1"/>
</dbReference>
<protein>
    <recommendedName>
        <fullName evidence="2">TauD/TfdA-like domain-containing protein</fullName>
    </recommendedName>
</protein>
<evidence type="ECO:0000313" key="3">
    <source>
        <dbReference type="EMBL" id="CAE0839844.1"/>
    </source>
</evidence>
<dbReference type="Pfam" id="PF02668">
    <property type="entry name" value="TauD"/>
    <property type="match status" value="1"/>
</dbReference>
<organism evidence="3">
    <name type="scientific">Oxyrrhis marina</name>
    <name type="common">Dinoflagellate</name>
    <dbReference type="NCBI Taxonomy" id="2969"/>
    <lineage>
        <taxon>Eukaryota</taxon>
        <taxon>Sar</taxon>
        <taxon>Alveolata</taxon>
        <taxon>Dinophyceae</taxon>
        <taxon>Oxyrrhinales</taxon>
        <taxon>Oxyrrhinaceae</taxon>
        <taxon>Oxyrrhis</taxon>
    </lineage>
</organism>
<proteinExistence type="predicted"/>
<evidence type="ECO:0000259" key="2">
    <source>
        <dbReference type="Pfam" id="PF02668"/>
    </source>
</evidence>
<keyword evidence="1" id="KW-0560">Oxidoreductase</keyword>
<dbReference type="EMBL" id="HBJB01000127">
    <property type="protein sequence ID" value="CAE0839844.1"/>
    <property type="molecule type" value="Transcribed_RNA"/>
</dbReference>
<gene>
    <name evidence="3" type="ORF">OMAR00294_LOCUS111</name>
</gene>
<dbReference type="InterPro" id="IPR050411">
    <property type="entry name" value="AlphaKG_dependent_hydroxylases"/>
</dbReference>
<dbReference type="InterPro" id="IPR003819">
    <property type="entry name" value="TauD/TfdA-like"/>
</dbReference>
<accession>A0A7S4GKQ1</accession>
<reference evidence="3" key="1">
    <citation type="submission" date="2021-01" db="EMBL/GenBank/DDBJ databases">
        <authorList>
            <person name="Corre E."/>
            <person name="Pelletier E."/>
            <person name="Niang G."/>
            <person name="Scheremetjew M."/>
            <person name="Finn R."/>
            <person name="Kale V."/>
            <person name="Holt S."/>
            <person name="Cochrane G."/>
            <person name="Meng A."/>
            <person name="Brown T."/>
            <person name="Cohen L."/>
        </authorList>
    </citation>
    <scope>NUCLEOTIDE SEQUENCE</scope>
    <source>
        <strain evidence="3">LB1974</strain>
    </source>
</reference>
<evidence type="ECO:0000256" key="1">
    <source>
        <dbReference type="ARBA" id="ARBA00023002"/>
    </source>
</evidence>
<dbReference type="GO" id="GO:0016491">
    <property type="term" value="F:oxidoreductase activity"/>
    <property type="evidence" value="ECO:0007669"/>
    <property type="project" value="UniProtKB-KW"/>
</dbReference>
<feature type="domain" description="TauD/TfdA-like" evidence="2">
    <location>
        <begin position="8"/>
        <end position="313"/>
    </location>
</feature>
<dbReference type="AlphaFoldDB" id="A0A7S4GKQ1"/>
<dbReference type="PANTHER" id="PTHR10696">
    <property type="entry name" value="GAMMA-BUTYROBETAINE HYDROXYLASE-RELATED"/>
    <property type="match status" value="1"/>
</dbReference>